<evidence type="ECO:0000313" key="3">
    <source>
        <dbReference type="Proteomes" id="UP000250235"/>
    </source>
</evidence>
<feature type="compositionally biased region" description="Basic residues" evidence="1">
    <location>
        <begin position="119"/>
        <end position="130"/>
    </location>
</feature>
<organism evidence="2 3">
    <name type="scientific">Dorcoceras hygrometricum</name>
    <dbReference type="NCBI Taxonomy" id="472368"/>
    <lineage>
        <taxon>Eukaryota</taxon>
        <taxon>Viridiplantae</taxon>
        <taxon>Streptophyta</taxon>
        <taxon>Embryophyta</taxon>
        <taxon>Tracheophyta</taxon>
        <taxon>Spermatophyta</taxon>
        <taxon>Magnoliopsida</taxon>
        <taxon>eudicotyledons</taxon>
        <taxon>Gunneridae</taxon>
        <taxon>Pentapetalae</taxon>
        <taxon>asterids</taxon>
        <taxon>lamiids</taxon>
        <taxon>Lamiales</taxon>
        <taxon>Gesneriaceae</taxon>
        <taxon>Didymocarpoideae</taxon>
        <taxon>Trichosporeae</taxon>
        <taxon>Loxocarpinae</taxon>
        <taxon>Dorcoceras</taxon>
    </lineage>
</organism>
<proteinExistence type="predicted"/>
<sequence>MSSWTKSSVSLRKLHETQKPLNDKSSLGFNVGESSCRETNTQAQLVYDKFKKMNFVKANVIHDSYDSMTYNDQTSPKLNHKGKAGIGYHKPENSKLSWLKNKLDKDKAKAGSKSFVSHQPRRSSKKVKSE</sequence>
<keyword evidence="3" id="KW-1185">Reference proteome</keyword>
<feature type="region of interest" description="Disordered" evidence="1">
    <location>
        <begin position="67"/>
        <end position="91"/>
    </location>
</feature>
<name>A0A2Z7AQ24_9LAMI</name>
<dbReference type="AlphaFoldDB" id="A0A2Z7AQ24"/>
<reference evidence="2 3" key="1">
    <citation type="journal article" date="2015" name="Proc. Natl. Acad. Sci. U.S.A.">
        <title>The resurrection genome of Boea hygrometrica: A blueprint for survival of dehydration.</title>
        <authorList>
            <person name="Xiao L."/>
            <person name="Yang G."/>
            <person name="Zhang L."/>
            <person name="Yang X."/>
            <person name="Zhao S."/>
            <person name="Ji Z."/>
            <person name="Zhou Q."/>
            <person name="Hu M."/>
            <person name="Wang Y."/>
            <person name="Chen M."/>
            <person name="Xu Y."/>
            <person name="Jin H."/>
            <person name="Xiao X."/>
            <person name="Hu G."/>
            <person name="Bao F."/>
            <person name="Hu Y."/>
            <person name="Wan P."/>
            <person name="Li L."/>
            <person name="Deng X."/>
            <person name="Kuang T."/>
            <person name="Xiang C."/>
            <person name="Zhu J.K."/>
            <person name="Oliver M.J."/>
            <person name="He Y."/>
        </authorList>
    </citation>
    <scope>NUCLEOTIDE SEQUENCE [LARGE SCALE GENOMIC DNA]</scope>
    <source>
        <strain evidence="3">cv. XS01</strain>
    </source>
</reference>
<gene>
    <name evidence="2" type="ORF">F511_22620</name>
</gene>
<protein>
    <submittedName>
        <fullName evidence="2">Anthranilate synthase beta subunit 2, chloroplastic</fullName>
    </submittedName>
</protein>
<accession>A0A2Z7AQ24</accession>
<dbReference type="Proteomes" id="UP000250235">
    <property type="component" value="Unassembled WGS sequence"/>
</dbReference>
<dbReference type="EMBL" id="KV014891">
    <property type="protein sequence ID" value="KZV21439.1"/>
    <property type="molecule type" value="Genomic_DNA"/>
</dbReference>
<evidence type="ECO:0000256" key="1">
    <source>
        <dbReference type="SAM" id="MobiDB-lite"/>
    </source>
</evidence>
<feature type="compositionally biased region" description="Polar residues" evidence="1">
    <location>
        <begin position="67"/>
        <end position="77"/>
    </location>
</feature>
<evidence type="ECO:0000313" key="2">
    <source>
        <dbReference type="EMBL" id="KZV21439.1"/>
    </source>
</evidence>
<feature type="region of interest" description="Disordered" evidence="1">
    <location>
        <begin position="104"/>
        <end position="130"/>
    </location>
</feature>